<accession>A0A6F8YFE2</accession>
<evidence type="ECO:0000313" key="4">
    <source>
        <dbReference type="Proteomes" id="UP000503011"/>
    </source>
</evidence>
<sequence>MTRTTPCSRRLRLAFVASVAFAGAVTLSPPAGAQPAATPTAAPTATPAATPSAAEPSTVEPSTAEPTAVEPSTAPSPSEEVARVAAAACPAVTTGLAASARVGGTIRLSGAGWCHPSDGGSTIAVKINDGAYSHLPGQGPNANLTVWQVVQAGADGAFAVDVQLPTATDSTPAFTPGSYTLRLLTGTLKAGDTIRSVETTAFTVTAAGGDPGADEPPGRPTGVPDPYDADEDLTQAARGGVTVTRGGATLRVTVPSAAAGDWVFLYAYAGSSPRPLGWSALDSGRTATASLSGVDVTEGTHKLAVLDRDGELLGWDDFTIAAGEQLPRTGPETYRAALIGGLFLLAGCAAVASTRRRLFRAGEG</sequence>
<feature type="chain" id="PRO_5026061203" description="Gram-positive cocci surface proteins LPxTG domain-containing protein" evidence="2">
    <location>
        <begin position="34"/>
        <end position="364"/>
    </location>
</feature>
<name>A0A6F8YFE2_9ACTN</name>
<evidence type="ECO:0000256" key="1">
    <source>
        <dbReference type="SAM" id="MobiDB-lite"/>
    </source>
</evidence>
<organism evidence="3 4">
    <name type="scientific">Phytohabitans suffuscus</name>
    <dbReference type="NCBI Taxonomy" id="624315"/>
    <lineage>
        <taxon>Bacteria</taxon>
        <taxon>Bacillati</taxon>
        <taxon>Actinomycetota</taxon>
        <taxon>Actinomycetes</taxon>
        <taxon>Micromonosporales</taxon>
        <taxon>Micromonosporaceae</taxon>
    </lineage>
</organism>
<proteinExistence type="predicted"/>
<reference evidence="3 4" key="1">
    <citation type="submission" date="2020-03" db="EMBL/GenBank/DDBJ databases">
        <title>Whole genome shotgun sequence of Phytohabitans suffuscus NBRC 105367.</title>
        <authorList>
            <person name="Komaki H."/>
            <person name="Tamura T."/>
        </authorList>
    </citation>
    <scope>NUCLEOTIDE SEQUENCE [LARGE SCALE GENOMIC DNA]</scope>
    <source>
        <strain evidence="3 4">NBRC 105367</strain>
    </source>
</reference>
<feature type="region of interest" description="Disordered" evidence="1">
    <location>
        <begin position="206"/>
        <end position="225"/>
    </location>
</feature>
<dbReference type="Proteomes" id="UP000503011">
    <property type="component" value="Chromosome"/>
</dbReference>
<evidence type="ECO:0000313" key="3">
    <source>
        <dbReference type="EMBL" id="BCB84816.1"/>
    </source>
</evidence>
<feature type="region of interest" description="Disordered" evidence="1">
    <location>
        <begin position="31"/>
        <end position="79"/>
    </location>
</feature>
<feature type="signal peptide" evidence="2">
    <location>
        <begin position="1"/>
        <end position="33"/>
    </location>
</feature>
<dbReference type="AlphaFoldDB" id="A0A6F8YFE2"/>
<dbReference type="NCBIfam" id="TIGR01167">
    <property type="entry name" value="LPXTG_anchor"/>
    <property type="match status" value="1"/>
</dbReference>
<gene>
    <name evidence="3" type="ORF">Psuf_021290</name>
</gene>
<dbReference type="RefSeq" id="WP_173156178.1">
    <property type="nucleotide sequence ID" value="NZ_AP022871.1"/>
</dbReference>
<dbReference type="KEGG" id="psuu:Psuf_021290"/>
<reference evidence="3 4" key="2">
    <citation type="submission" date="2020-03" db="EMBL/GenBank/DDBJ databases">
        <authorList>
            <person name="Ichikawa N."/>
            <person name="Kimura A."/>
            <person name="Kitahashi Y."/>
            <person name="Uohara A."/>
        </authorList>
    </citation>
    <scope>NUCLEOTIDE SEQUENCE [LARGE SCALE GENOMIC DNA]</scope>
    <source>
        <strain evidence="3 4">NBRC 105367</strain>
    </source>
</reference>
<evidence type="ECO:0008006" key="5">
    <source>
        <dbReference type="Google" id="ProtNLM"/>
    </source>
</evidence>
<dbReference type="EMBL" id="AP022871">
    <property type="protein sequence ID" value="BCB84816.1"/>
    <property type="molecule type" value="Genomic_DNA"/>
</dbReference>
<keyword evidence="2" id="KW-0732">Signal</keyword>
<evidence type="ECO:0000256" key="2">
    <source>
        <dbReference type="SAM" id="SignalP"/>
    </source>
</evidence>
<keyword evidence="4" id="KW-1185">Reference proteome</keyword>
<protein>
    <recommendedName>
        <fullName evidence="5">Gram-positive cocci surface proteins LPxTG domain-containing protein</fullName>
    </recommendedName>
</protein>
<feature type="compositionally biased region" description="Low complexity" evidence="1">
    <location>
        <begin position="31"/>
        <end position="58"/>
    </location>
</feature>